<reference evidence="2" key="1">
    <citation type="journal article" date="2022" name="Int. J. Mol. Sci.">
        <title>Draft Genome of Tanacetum Coccineum: Genomic Comparison of Closely Related Tanacetum-Family Plants.</title>
        <authorList>
            <person name="Yamashiro T."/>
            <person name="Shiraishi A."/>
            <person name="Nakayama K."/>
            <person name="Satake H."/>
        </authorList>
    </citation>
    <scope>NUCLEOTIDE SEQUENCE</scope>
</reference>
<reference evidence="2" key="2">
    <citation type="submission" date="2022-01" db="EMBL/GenBank/DDBJ databases">
        <authorList>
            <person name="Yamashiro T."/>
            <person name="Shiraishi A."/>
            <person name="Satake H."/>
            <person name="Nakayama K."/>
        </authorList>
    </citation>
    <scope>NUCLEOTIDE SEQUENCE</scope>
</reference>
<evidence type="ECO:0000313" key="2">
    <source>
        <dbReference type="EMBL" id="GJT83114.1"/>
    </source>
</evidence>
<proteinExistence type="predicted"/>
<evidence type="ECO:0000313" key="3">
    <source>
        <dbReference type="EMBL" id="GJU10503.1"/>
    </source>
</evidence>
<protein>
    <recommendedName>
        <fullName evidence="5">ATP synthase protein MI25</fullName>
    </recommendedName>
</protein>
<organism evidence="2 4">
    <name type="scientific">Tanacetum coccineum</name>
    <dbReference type="NCBI Taxonomy" id="301880"/>
    <lineage>
        <taxon>Eukaryota</taxon>
        <taxon>Viridiplantae</taxon>
        <taxon>Streptophyta</taxon>
        <taxon>Embryophyta</taxon>
        <taxon>Tracheophyta</taxon>
        <taxon>Spermatophyta</taxon>
        <taxon>Magnoliopsida</taxon>
        <taxon>eudicotyledons</taxon>
        <taxon>Gunneridae</taxon>
        <taxon>Pentapetalae</taxon>
        <taxon>asterids</taxon>
        <taxon>campanulids</taxon>
        <taxon>Asterales</taxon>
        <taxon>Asteraceae</taxon>
        <taxon>Asteroideae</taxon>
        <taxon>Anthemideae</taxon>
        <taxon>Anthemidinae</taxon>
        <taxon>Tanacetum</taxon>
    </lineage>
</organism>
<dbReference type="EMBL" id="BQNB010021832">
    <property type="protein sequence ID" value="GJU10503.1"/>
    <property type="molecule type" value="Genomic_DNA"/>
</dbReference>
<keyword evidence="4" id="KW-1185">Reference proteome</keyword>
<dbReference type="EMBL" id="BQNB010019231">
    <property type="protein sequence ID" value="GJT83114.1"/>
    <property type="molecule type" value="Genomic_DNA"/>
</dbReference>
<gene>
    <name evidence="2" type="ORF">Tco_1057456</name>
    <name evidence="3" type="ORF">Tco_1132899</name>
</gene>
<evidence type="ECO:0000313" key="4">
    <source>
        <dbReference type="Proteomes" id="UP001151760"/>
    </source>
</evidence>
<sequence>MVWIFIHPVPVAAVAFLAVTIVATLARHEEAIRGIHEHLQGVPINEEISALRFRMGMAEAENASMRSRIKTMEAIDTVTRSQEKRLRIEMERRVALSSHSDRTRELLRKLPGVK</sequence>
<comment type="caution">
    <text evidence="2">The sequence shown here is derived from an EMBL/GenBank/DDBJ whole genome shotgun (WGS) entry which is preliminary data.</text>
</comment>
<accession>A0ABQ5H6S1</accession>
<keyword evidence="1" id="KW-0472">Membrane</keyword>
<dbReference type="Proteomes" id="UP001151760">
    <property type="component" value="Unassembled WGS sequence"/>
</dbReference>
<keyword evidence="1" id="KW-1133">Transmembrane helix</keyword>
<evidence type="ECO:0000256" key="1">
    <source>
        <dbReference type="SAM" id="Phobius"/>
    </source>
</evidence>
<name>A0ABQ5H6S1_9ASTR</name>
<evidence type="ECO:0008006" key="5">
    <source>
        <dbReference type="Google" id="ProtNLM"/>
    </source>
</evidence>
<feature type="transmembrane region" description="Helical" evidence="1">
    <location>
        <begin position="6"/>
        <end position="26"/>
    </location>
</feature>
<keyword evidence="1" id="KW-0812">Transmembrane</keyword>